<organism evidence="2 3">
    <name type="scientific">Prevotella communis</name>
    <dbReference type="NCBI Taxonomy" id="2913614"/>
    <lineage>
        <taxon>Bacteria</taxon>
        <taxon>Pseudomonadati</taxon>
        <taxon>Bacteroidota</taxon>
        <taxon>Bacteroidia</taxon>
        <taxon>Bacteroidales</taxon>
        <taxon>Prevotellaceae</taxon>
        <taxon>Prevotella</taxon>
    </lineage>
</organism>
<protein>
    <recommendedName>
        <fullName evidence="1">ABC-three component systems C-terminal domain-containing protein</fullName>
    </recommendedName>
</protein>
<gene>
    <name evidence="2" type="ORF">SAMN04487900_12433</name>
</gene>
<accession>A0A1H0KAS3</accession>
<sequence>MPDSQMNIGTAGSVNPNATSVNDTYNFYGTALPTRMDAYFQSLLKEIENGITEDVFDALDYYKTKLDGTKDLEEKLTDGGFRPSRIAEAIRLKEMFAKIAMRYDCYPSAQKIIHSLFARIKHEFDDNIFPLIESQQPLNIVMKQIRERIVIPIRDMLEANGAHDTVLGFNEDHIYGMIYYLTGMCHLNWKDYDNV</sequence>
<reference evidence="3" key="1">
    <citation type="submission" date="2016-10" db="EMBL/GenBank/DDBJ databases">
        <authorList>
            <person name="de Groot N.N."/>
        </authorList>
    </citation>
    <scope>NUCLEOTIDE SEQUENCE [LARGE SCALE GENOMIC DNA]</scope>
    <source>
        <strain evidence="3">BP1-145</strain>
    </source>
</reference>
<dbReference type="InterPro" id="IPR046911">
    <property type="entry name" value="ABC-3C_CTD9"/>
</dbReference>
<proteinExistence type="predicted"/>
<dbReference type="Pfam" id="PF20285">
    <property type="entry name" value="CTD9"/>
    <property type="match status" value="1"/>
</dbReference>
<name>A0A1H0KAS3_9BACT</name>
<dbReference type="Proteomes" id="UP000199134">
    <property type="component" value="Unassembled WGS sequence"/>
</dbReference>
<dbReference type="AlphaFoldDB" id="A0A1H0KAS3"/>
<dbReference type="EMBL" id="FNIW01000024">
    <property type="protein sequence ID" value="SDO52870.1"/>
    <property type="molecule type" value="Genomic_DNA"/>
</dbReference>
<comment type="caution">
    <text evidence="2">The sequence shown here is derived from an EMBL/GenBank/DDBJ whole genome shotgun (WGS) entry which is preliminary data.</text>
</comment>
<feature type="domain" description="ABC-three component systems C-terminal" evidence="1">
    <location>
        <begin position="71"/>
        <end position="189"/>
    </location>
</feature>
<evidence type="ECO:0000259" key="1">
    <source>
        <dbReference type="Pfam" id="PF20285"/>
    </source>
</evidence>
<evidence type="ECO:0000313" key="2">
    <source>
        <dbReference type="EMBL" id="SDO52870.1"/>
    </source>
</evidence>
<evidence type="ECO:0000313" key="3">
    <source>
        <dbReference type="Proteomes" id="UP000199134"/>
    </source>
</evidence>